<evidence type="ECO:0000256" key="1">
    <source>
        <dbReference type="ARBA" id="ARBA00009697"/>
    </source>
</evidence>
<protein>
    <recommendedName>
        <fullName evidence="2">Vacuolar protein-sorting-associated protein 36</fullName>
    </recommendedName>
    <alternativeName>
        <fullName evidence="2">ESCRT-II complex subunit VPS36</fullName>
    </alternativeName>
</protein>
<dbReference type="RefSeq" id="XP_031863203.1">
    <property type="nucleotide sequence ID" value="XM_032002266.1"/>
</dbReference>
<dbReference type="KEGG" id="ksn:43586376"/>
<dbReference type="Gene3D" id="1.10.10.10">
    <property type="entry name" value="Winged helix-like DNA-binding domain superfamily/Winged helix DNA-binding domain"/>
    <property type="match status" value="1"/>
</dbReference>
<dbReference type="InterPro" id="IPR011993">
    <property type="entry name" value="PH-like_dom_sf"/>
</dbReference>
<evidence type="ECO:0000313" key="4">
    <source>
        <dbReference type="EMBL" id="WWD17362.1"/>
    </source>
</evidence>
<dbReference type="PROSITE" id="PS51495">
    <property type="entry name" value="GLUE"/>
    <property type="match status" value="1"/>
</dbReference>
<feature type="region of interest" description="Disordered" evidence="3">
    <location>
        <begin position="221"/>
        <end position="258"/>
    </location>
</feature>
<name>A0A5M6CA31_9TREE</name>
<dbReference type="GO" id="GO:0000814">
    <property type="term" value="C:ESCRT II complex"/>
    <property type="evidence" value="ECO:0007669"/>
    <property type="project" value="UniProtKB-UniRule"/>
</dbReference>
<proteinExistence type="inferred from homology"/>
<dbReference type="PANTHER" id="PTHR13128">
    <property type="entry name" value="VACUOLAR PROTEIN-SORTING-ASSOCIATED PROTEIN 36"/>
    <property type="match status" value="1"/>
</dbReference>
<evidence type="ECO:0000256" key="2">
    <source>
        <dbReference type="RuleBase" id="RU367095"/>
    </source>
</evidence>
<dbReference type="AlphaFoldDB" id="A0A5M6CA31"/>
<dbReference type="GO" id="GO:0031902">
    <property type="term" value="C:late endosome membrane"/>
    <property type="evidence" value="ECO:0007669"/>
    <property type="project" value="UniProtKB-UniRule"/>
</dbReference>
<dbReference type="InterPro" id="IPR021648">
    <property type="entry name" value="GLUE_dom"/>
</dbReference>
<dbReference type="InterPro" id="IPR036388">
    <property type="entry name" value="WH-like_DNA-bd_sf"/>
</dbReference>
<sequence>MGYTPTPGLPSGLSDRYWSTWSPSRRGASVINSLERDLGEEWIGSWNDVGLYEGNNKIPSYQSLSVNLTTHRIILIPDTTDSYSSSSSTAGPSKIAPIPSLQTHLSNVRQTEFYTGFMRSSPKITLFLGATPPSLLSNGSSSTSKLSVGSTSNGNGNGTGPSDSSSSSTFGVGANANTAETGWTCRVCGYVNSTSSSNGATSLSRASLKCGLCGIPYTSQIQSQTSNPPSRTLTPLPNSTLTTTMTSDASSSPSTSQVDDKMVACPACTFFNSRFLRNCEICTTPLPVSKYNSTTTAQKQSPIITNGGGSFGSTTTAVGSATTEGKMDIVRLSFRRGGSQEVYKRLKAVLGDKAWERERDGGRTAGAGGSGSGEGGLGSVRSVAGIDGILQSMDLSAKAQDEHMQSAFADLEALMLRAGEMVRLAQSINNKLTQQQASASASGGGPSEEEATMIRTSLVQLGLAAPALTKEMVRDEKRYREGLARELGGLLTGHRDRGGGNEGLMVGKKGRGVIGLDEVWGLWMRARGVALLAPSVLIEILPFLPSHTSPSIQSLTLPSSLRVLHTPTYSTPVILYRTIDRLSPSPSSLNFDIGSDEEKSFSIFEFASIESLPIGLAQEFLEMMEKYTADNDGGSAGSGRGLVRDDQASQAEGGTRWYRDVISSWPLSIRG</sequence>
<evidence type="ECO:0000313" key="5">
    <source>
        <dbReference type="Proteomes" id="UP000322225"/>
    </source>
</evidence>
<dbReference type="GO" id="GO:0043328">
    <property type="term" value="P:protein transport to vacuole involved in ubiquitin-dependent protein catabolic process via the multivesicular body sorting pathway"/>
    <property type="evidence" value="ECO:0007669"/>
    <property type="project" value="UniProtKB-UniRule"/>
</dbReference>
<feature type="compositionally biased region" description="Gly residues" evidence="3">
    <location>
        <begin position="363"/>
        <end position="378"/>
    </location>
</feature>
<keyword evidence="2" id="KW-0653">Protein transport</keyword>
<feature type="compositionally biased region" description="Low complexity" evidence="3">
    <location>
        <begin position="225"/>
        <end position="256"/>
    </location>
</feature>
<comment type="subunit">
    <text evidence="2">Component of the endosomal sorting complex required for transport II (ESCRT-II).</text>
</comment>
<dbReference type="EMBL" id="CP144053">
    <property type="protein sequence ID" value="WWD17362.1"/>
    <property type="molecule type" value="Genomic_DNA"/>
</dbReference>
<dbReference type="Pfam" id="PF04157">
    <property type="entry name" value="EAP30"/>
    <property type="match status" value="1"/>
</dbReference>
<dbReference type="GO" id="GO:0032266">
    <property type="term" value="F:phosphatidylinositol-3-phosphate binding"/>
    <property type="evidence" value="ECO:0007669"/>
    <property type="project" value="UniProtKB-UniRule"/>
</dbReference>
<keyword evidence="2" id="KW-0813">Transport</keyword>
<keyword evidence="5" id="KW-1185">Reference proteome</keyword>
<gene>
    <name evidence="4" type="ORF">CI109_101803</name>
</gene>
<dbReference type="Gene3D" id="2.30.30.380">
    <property type="entry name" value="Zn-finger domain of Sec23/24"/>
    <property type="match status" value="1"/>
</dbReference>
<comment type="similarity">
    <text evidence="1 2">Belongs to the VPS36 family.</text>
</comment>
<dbReference type="Gene3D" id="2.30.29.30">
    <property type="entry name" value="Pleckstrin-homology domain (PH domain)/Phosphotyrosine-binding domain (PTB)"/>
    <property type="match status" value="2"/>
</dbReference>
<comment type="function">
    <text evidence="2">Component of the ESCRT-II complex (endosomal sorting complex required for transport II), which is required for multivesicular body (MVB) formation and sorting of endosomal cargo proteins into MVBs.</text>
</comment>
<accession>A0A5M6CA31</accession>
<reference evidence="4" key="1">
    <citation type="submission" date="2017-08" db="EMBL/GenBank/DDBJ databases">
        <authorList>
            <person name="Cuomo C."/>
            <person name="Billmyre B."/>
            <person name="Heitman J."/>
        </authorList>
    </citation>
    <scope>NUCLEOTIDE SEQUENCE</scope>
    <source>
        <strain evidence="4">CBS 12478</strain>
    </source>
</reference>
<comment type="subcellular location">
    <subcellularLocation>
        <location evidence="2">Cytoplasm</location>
    </subcellularLocation>
    <subcellularLocation>
        <location evidence="2">Endosome</location>
    </subcellularLocation>
</comment>
<evidence type="ECO:0000256" key="3">
    <source>
        <dbReference type="SAM" id="MobiDB-lite"/>
    </source>
</evidence>
<feature type="region of interest" description="Disordered" evidence="3">
    <location>
        <begin position="137"/>
        <end position="169"/>
    </location>
</feature>
<dbReference type="SUPFAM" id="SSF50729">
    <property type="entry name" value="PH domain-like"/>
    <property type="match status" value="2"/>
</dbReference>
<dbReference type="GeneID" id="43586376"/>
<reference evidence="4" key="2">
    <citation type="submission" date="2024-01" db="EMBL/GenBank/DDBJ databases">
        <title>Comparative genomics of Cryptococcus and Kwoniella reveals pathogenesis evolution and contrasting modes of karyotype evolution via chromosome fusion or intercentromeric recombination.</title>
        <authorList>
            <person name="Coelho M.A."/>
            <person name="David-Palma M."/>
            <person name="Shea T."/>
            <person name="Bowers K."/>
            <person name="McGinley-Smith S."/>
            <person name="Mohammad A.W."/>
            <person name="Gnirke A."/>
            <person name="Yurkov A.M."/>
            <person name="Nowrousian M."/>
            <person name="Sun S."/>
            <person name="Cuomo C.A."/>
            <person name="Heitman J."/>
        </authorList>
    </citation>
    <scope>NUCLEOTIDE SEQUENCE</scope>
    <source>
        <strain evidence="4">CBS 12478</strain>
    </source>
</reference>
<dbReference type="GO" id="GO:0043130">
    <property type="term" value="F:ubiquitin binding"/>
    <property type="evidence" value="ECO:0007669"/>
    <property type="project" value="UniProtKB-UniRule"/>
</dbReference>
<organism evidence="4 5">
    <name type="scientific">Kwoniella shandongensis</name>
    <dbReference type="NCBI Taxonomy" id="1734106"/>
    <lineage>
        <taxon>Eukaryota</taxon>
        <taxon>Fungi</taxon>
        <taxon>Dikarya</taxon>
        <taxon>Basidiomycota</taxon>
        <taxon>Agaricomycotina</taxon>
        <taxon>Tremellomycetes</taxon>
        <taxon>Tremellales</taxon>
        <taxon>Cryptococcaceae</taxon>
        <taxon>Kwoniella</taxon>
    </lineage>
</organism>
<dbReference type="Pfam" id="PF11605">
    <property type="entry name" value="Vps36_ESCRT-II"/>
    <property type="match status" value="1"/>
</dbReference>
<dbReference type="InterPro" id="IPR037855">
    <property type="entry name" value="Vps36"/>
</dbReference>
<dbReference type="Gene3D" id="6.10.140.260">
    <property type="match status" value="1"/>
</dbReference>
<keyword evidence="2" id="KW-0967">Endosome</keyword>
<dbReference type="OrthoDB" id="271448at2759"/>
<dbReference type="Proteomes" id="UP000322225">
    <property type="component" value="Chromosome 3"/>
</dbReference>
<keyword evidence="2" id="KW-0963">Cytoplasm</keyword>
<dbReference type="InterPro" id="IPR040608">
    <property type="entry name" value="Snf8/Vps36"/>
</dbReference>
<dbReference type="PANTHER" id="PTHR13128:SF12">
    <property type="entry name" value="VACUOLAR PROTEIN-SORTING-ASSOCIATED PROTEIN 36"/>
    <property type="match status" value="1"/>
</dbReference>
<feature type="region of interest" description="Disordered" evidence="3">
    <location>
        <begin position="359"/>
        <end position="378"/>
    </location>
</feature>